<evidence type="ECO:0000256" key="3">
    <source>
        <dbReference type="ARBA" id="ARBA00022989"/>
    </source>
</evidence>
<feature type="transmembrane region" description="Helical" evidence="5">
    <location>
        <begin position="300"/>
        <end position="319"/>
    </location>
</feature>
<feature type="domain" description="Major facilitator superfamily (MFS) profile" evidence="6">
    <location>
        <begin position="1"/>
        <end position="411"/>
    </location>
</feature>
<dbReference type="GO" id="GO:0022857">
    <property type="term" value="F:transmembrane transporter activity"/>
    <property type="evidence" value="ECO:0007669"/>
    <property type="project" value="InterPro"/>
</dbReference>
<dbReference type="PROSITE" id="PS00216">
    <property type="entry name" value="SUGAR_TRANSPORT_1"/>
    <property type="match status" value="1"/>
</dbReference>
<reference evidence="7 9" key="2">
    <citation type="journal article" date="2013" name="Nature">
        <title>Insights into bilaterian evolution from three spiralian genomes.</title>
        <authorList>
            <person name="Simakov O."/>
            <person name="Marletaz F."/>
            <person name="Cho S.J."/>
            <person name="Edsinger-Gonzales E."/>
            <person name="Havlak P."/>
            <person name="Hellsten U."/>
            <person name="Kuo D.H."/>
            <person name="Larsson T."/>
            <person name="Lv J."/>
            <person name="Arendt D."/>
            <person name="Savage R."/>
            <person name="Osoegawa K."/>
            <person name="de Jong P."/>
            <person name="Grimwood J."/>
            <person name="Chapman J.A."/>
            <person name="Shapiro H."/>
            <person name="Aerts A."/>
            <person name="Otillar R.P."/>
            <person name="Terry A.Y."/>
            <person name="Boore J.L."/>
            <person name="Grigoriev I.V."/>
            <person name="Lindberg D.R."/>
            <person name="Seaver E.C."/>
            <person name="Weisblat D.A."/>
            <person name="Putnam N.H."/>
            <person name="Rokhsar D.S."/>
        </authorList>
    </citation>
    <scope>NUCLEOTIDE SEQUENCE</scope>
    <source>
        <strain evidence="7 9">I ESC-2004</strain>
    </source>
</reference>
<dbReference type="EnsemblMetazoa" id="CapteT94722">
    <property type="protein sequence ID" value="CapteP94722"/>
    <property type="gene ID" value="CapteG94722"/>
</dbReference>
<dbReference type="HOGENOM" id="CLU_001265_33_4_1"/>
<reference evidence="9" key="1">
    <citation type="submission" date="2012-12" db="EMBL/GenBank/DDBJ databases">
        <authorList>
            <person name="Hellsten U."/>
            <person name="Grimwood J."/>
            <person name="Chapman J.A."/>
            <person name="Shapiro H."/>
            <person name="Aerts A."/>
            <person name="Otillar R.P."/>
            <person name="Terry A.Y."/>
            <person name="Boore J.L."/>
            <person name="Simakov O."/>
            <person name="Marletaz F."/>
            <person name="Cho S.-J."/>
            <person name="Edsinger-Gonzales E."/>
            <person name="Havlak P."/>
            <person name="Kuo D.-H."/>
            <person name="Larsson T."/>
            <person name="Lv J."/>
            <person name="Arendt D."/>
            <person name="Savage R."/>
            <person name="Osoegawa K."/>
            <person name="de Jong P."/>
            <person name="Lindberg D.R."/>
            <person name="Seaver E.C."/>
            <person name="Weisblat D.A."/>
            <person name="Putnam N.H."/>
            <person name="Grigoriev I.V."/>
            <person name="Rokhsar D.S."/>
        </authorList>
    </citation>
    <scope>NUCLEOTIDE SEQUENCE</scope>
    <source>
        <strain evidence="9">I ESC-2004</strain>
    </source>
</reference>
<accession>R7TR73</accession>
<dbReference type="EMBL" id="KB308834">
    <property type="protein sequence ID" value="ELT96398.1"/>
    <property type="molecule type" value="Genomic_DNA"/>
</dbReference>
<dbReference type="EMBL" id="AMQN01011337">
    <property type="status" value="NOT_ANNOTATED_CDS"/>
    <property type="molecule type" value="Genomic_DNA"/>
</dbReference>
<protein>
    <recommendedName>
        <fullName evidence="6">Major facilitator superfamily (MFS) profile domain-containing protein</fullName>
    </recommendedName>
</protein>
<feature type="transmembrane region" description="Helical" evidence="5">
    <location>
        <begin position="325"/>
        <end position="344"/>
    </location>
</feature>
<dbReference type="OMA" id="SINFMIM"/>
<evidence type="ECO:0000256" key="4">
    <source>
        <dbReference type="ARBA" id="ARBA00023136"/>
    </source>
</evidence>
<feature type="transmembrane region" description="Helical" evidence="5">
    <location>
        <begin position="116"/>
        <end position="137"/>
    </location>
</feature>
<dbReference type="AlphaFoldDB" id="R7TR73"/>
<gene>
    <name evidence="7" type="ORF">CAPTEDRAFT_94722</name>
</gene>
<organism evidence="7">
    <name type="scientific">Capitella teleta</name>
    <name type="common">Polychaete worm</name>
    <dbReference type="NCBI Taxonomy" id="283909"/>
    <lineage>
        <taxon>Eukaryota</taxon>
        <taxon>Metazoa</taxon>
        <taxon>Spiralia</taxon>
        <taxon>Lophotrochozoa</taxon>
        <taxon>Annelida</taxon>
        <taxon>Polychaeta</taxon>
        <taxon>Sedentaria</taxon>
        <taxon>Scolecida</taxon>
        <taxon>Capitellidae</taxon>
        <taxon>Capitella</taxon>
    </lineage>
</organism>
<dbReference type="InterPro" id="IPR020846">
    <property type="entry name" value="MFS_dom"/>
</dbReference>
<dbReference type="Proteomes" id="UP000014760">
    <property type="component" value="Unassembled WGS sequence"/>
</dbReference>
<evidence type="ECO:0000256" key="1">
    <source>
        <dbReference type="ARBA" id="ARBA00004141"/>
    </source>
</evidence>
<keyword evidence="3 5" id="KW-1133">Transmembrane helix</keyword>
<feature type="non-terminal residue" evidence="7">
    <location>
        <position position="1"/>
    </location>
</feature>
<comment type="subcellular location">
    <subcellularLocation>
        <location evidence="1">Membrane</location>
        <topology evidence="1">Multi-pass membrane protein</topology>
    </subcellularLocation>
</comment>
<evidence type="ECO:0000313" key="9">
    <source>
        <dbReference type="Proteomes" id="UP000014760"/>
    </source>
</evidence>
<name>R7TR73_CAPTE</name>
<dbReference type="PANTHER" id="PTHR24064">
    <property type="entry name" value="SOLUTE CARRIER FAMILY 22 MEMBER"/>
    <property type="match status" value="1"/>
</dbReference>
<evidence type="ECO:0000256" key="5">
    <source>
        <dbReference type="SAM" id="Phobius"/>
    </source>
</evidence>
<dbReference type="STRING" id="283909.R7TR73"/>
<dbReference type="InterPro" id="IPR036259">
    <property type="entry name" value="MFS_trans_sf"/>
</dbReference>
<reference evidence="8" key="3">
    <citation type="submission" date="2015-06" db="UniProtKB">
        <authorList>
            <consortium name="EnsemblMetazoa"/>
        </authorList>
    </citation>
    <scope>IDENTIFICATION</scope>
</reference>
<dbReference type="OrthoDB" id="10021984at2759"/>
<dbReference type="Pfam" id="PF00083">
    <property type="entry name" value="Sugar_tr"/>
    <property type="match status" value="1"/>
</dbReference>
<proteinExistence type="predicted"/>
<evidence type="ECO:0000259" key="6">
    <source>
        <dbReference type="PROSITE" id="PS50850"/>
    </source>
</evidence>
<keyword evidence="2 5" id="KW-0812">Transmembrane</keyword>
<dbReference type="InterPro" id="IPR005828">
    <property type="entry name" value="MFS_sugar_transport-like"/>
</dbReference>
<feature type="transmembrane region" description="Helical" evidence="5">
    <location>
        <begin position="356"/>
        <end position="380"/>
    </location>
</feature>
<dbReference type="PROSITE" id="PS50850">
    <property type="entry name" value="MFS"/>
    <property type="match status" value="1"/>
</dbReference>
<dbReference type="InterPro" id="IPR005829">
    <property type="entry name" value="Sugar_transporter_CS"/>
</dbReference>
<sequence>TFLHRRVKLTSDLFLQWDLVCGNNYLAEMSQVIYQCVMIFGDLITSYAADKVGRKPIHIFAHALVVIFGSATGLSQSYISFVVLKAITGLASVSSRSTGLLLIMEMFGSEHRSVTGIGLEFQWVILYLLLPVLAFLLHNWRHLQVLLSLSSLLWMVYIWILPESPMWLVANGQYEKAELSLTKMAKRNGLRLNEPLLLSREKEKPNTDMQMTISEDGITATVQDVKVPQLKLIHFFDVISIDSFLRLANTGVYYGLILSTPSLAGDRFLNFAITGLVEIPANALALLAVHRFGRRIPTCVFHMIAGIPLGAVAFLPFRYKELTTALAMIAKFGISASFAVIVLYTRELFPTNLRYLESTSSAIITTLGGVGTVIAPFAAYATSLSWLPSITFAALSVICGLLSLVLPETAGRPMPQTLEDIHALYR</sequence>
<dbReference type="GO" id="GO:0016020">
    <property type="term" value="C:membrane"/>
    <property type="evidence" value="ECO:0007669"/>
    <property type="project" value="UniProtKB-SubCell"/>
</dbReference>
<dbReference type="Gene3D" id="1.20.1250.20">
    <property type="entry name" value="MFS general substrate transporter like domains"/>
    <property type="match status" value="1"/>
</dbReference>
<feature type="transmembrane region" description="Helical" evidence="5">
    <location>
        <begin position="143"/>
        <end position="161"/>
    </location>
</feature>
<dbReference type="SUPFAM" id="SSF103473">
    <property type="entry name" value="MFS general substrate transporter"/>
    <property type="match status" value="1"/>
</dbReference>
<keyword evidence="9" id="KW-1185">Reference proteome</keyword>
<feature type="transmembrane region" description="Helical" evidence="5">
    <location>
        <begin position="56"/>
        <end position="75"/>
    </location>
</feature>
<keyword evidence="4 5" id="KW-0472">Membrane</keyword>
<feature type="transmembrane region" description="Helical" evidence="5">
    <location>
        <begin position="268"/>
        <end position="288"/>
    </location>
</feature>
<evidence type="ECO:0000313" key="8">
    <source>
        <dbReference type="EnsemblMetazoa" id="CapteP94722"/>
    </source>
</evidence>
<evidence type="ECO:0000256" key="2">
    <source>
        <dbReference type="ARBA" id="ARBA00022692"/>
    </source>
</evidence>
<evidence type="ECO:0000313" key="7">
    <source>
        <dbReference type="EMBL" id="ELT96398.1"/>
    </source>
</evidence>
<feature type="transmembrane region" description="Helical" evidence="5">
    <location>
        <begin position="386"/>
        <end position="406"/>
    </location>
</feature>